<proteinExistence type="predicted"/>
<dbReference type="VEuPathDB" id="TriTrypDB:C3747_68g183"/>
<dbReference type="OMA" id="DSRIACW"/>
<comment type="caution">
    <text evidence="1">The sequence shown here is derived from an EMBL/GenBank/DDBJ whole genome shotgun (WGS) entry which is preliminary data.</text>
</comment>
<protein>
    <recommendedName>
        <fullName evidence="3">Guanine nucleotide-binding protein subunit beta-like protein</fullName>
    </recommendedName>
</protein>
<organism evidence="1 2">
    <name type="scientific">Trypanosoma cruzi</name>
    <dbReference type="NCBI Taxonomy" id="5693"/>
    <lineage>
        <taxon>Eukaryota</taxon>
        <taxon>Discoba</taxon>
        <taxon>Euglenozoa</taxon>
        <taxon>Kinetoplastea</taxon>
        <taxon>Metakinetoplastina</taxon>
        <taxon>Trypanosomatida</taxon>
        <taxon>Trypanosomatidae</taxon>
        <taxon>Trypanosoma</taxon>
        <taxon>Schizotrypanum</taxon>
    </lineage>
</organism>
<dbReference type="VEuPathDB" id="TriTrypDB:TcBrA4_0035740"/>
<dbReference type="SUPFAM" id="SSF50978">
    <property type="entry name" value="WD40 repeat-like"/>
    <property type="match status" value="1"/>
</dbReference>
<dbReference type="VEuPathDB" id="TriTrypDB:TcYC6_0049780"/>
<evidence type="ECO:0000313" key="2">
    <source>
        <dbReference type="Proteomes" id="UP000246078"/>
    </source>
</evidence>
<reference evidence="1 2" key="1">
    <citation type="journal article" date="2018" name="Microb. Genom.">
        <title>Expanding an expanded genome: long-read sequencing of Trypanosoma cruzi.</title>
        <authorList>
            <person name="Berna L."/>
            <person name="Rodriguez M."/>
            <person name="Chiribao M.L."/>
            <person name="Parodi-Talice A."/>
            <person name="Pita S."/>
            <person name="Rijo G."/>
            <person name="Alvarez-Valin F."/>
            <person name="Robello C."/>
        </authorList>
    </citation>
    <scope>NUCLEOTIDE SEQUENCE [LARGE SCALE GENOMIC DNA]</scope>
    <source>
        <strain evidence="1 2">TCC</strain>
    </source>
</reference>
<accession>A0A2V2WQN6</accession>
<dbReference type="InterPro" id="IPR036322">
    <property type="entry name" value="WD40_repeat_dom_sf"/>
</dbReference>
<dbReference type="InterPro" id="IPR051150">
    <property type="entry name" value="SWT21/TCAB1_mRNA_Telomere"/>
</dbReference>
<dbReference type="VEuPathDB" id="TriTrypDB:TCDM_02730"/>
<dbReference type="VEuPathDB" id="TriTrypDB:TcCLB.511529.180"/>
<dbReference type="VEuPathDB" id="TriTrypDB:BCY84_01498"/>
<dbReference type="Gene3D" id="2.130.10.10">
    <property type="entry name" value="YVTN repeat-like/Quinoprotein amine dehydrogenase"/>
    <property type="match status" value="1"/>
</dbReference>
<dbReference type="VEuPathDB" id="TriTrypDB:TcCL_ESM00892"/>
<dbReference type="VEuPathDB" id="TriTrypDB:C4B63_20g211"/>
<dbReference type="VEuPathDB" id="TriTrypDB:TCSYLVIO_005342"/>
<dbReference type="AlphaFoldDB" id="A0A2V2WQN6"/>
<dbReference type="VEuPathDB" id="TriTrypDB:ECC02_004005"/>
<evidence type="ECO:0008006" key="3">
    <source>
        <dbReference type="Google" id="ProtNLM"/>
    </source>
</evidence>
<dbReference type="InterPro" id="IPR015943">
    <property type="entry name" value="WD40/YVTN_repeat-like_dom_sf"/>
</dbReference>
<dbReference type="PANTHER" id="PTHR13211:SF0">
    <property type="entry name" value="TELOMERASE CAJAL BODY PROTEIN 1"/>
    <property type="match status" value="1"/>
</dbReference>
<dbReference type="VEuPathDB" id="TriTrypDB:TcG_00021"/>
<gene>
    <name evidence="1" type="ORF">C3747_68g183</name>
</gene>
<dbReference type="Proteomes" id="UP000246078">
    <property type="component" value="Unassembled WGS sequence"/>
</dbReference>
<dbReference type="EMBL" id="PRFC01000068">
    <property type="protein sequence ID" value="PWV10502.1"/>
    <property type="molecule type" value="Genomic_DNA"/>
</dbReference>
<dbReference type="VEuPathDB" id="TriTrypDB:Tc_MARK_2717"/>
<dbReference type="PANTHER" id="PTHR13211">
    <property type="entry name" value="TELOMERASE CAJAL BODY PROTEIN 1"/>
    <property type="match status" value="1"/>
</dbReference>
<name>A0A2V2WQN6_TRYCR</name>
<dbReference type="OrthoDB" id="239865at2759"/>
<dbReference type="SMR" id="A0A2V2WQN6"/>
<evidence type="ECO:0000313" key="1">
    <source>
        <dbReference type="EMBL" id="PWV10502.1"/>
    </source>
</evidence>
<sequence>MASLAGPEIIMEAPKNVLFRRFAVAPDCLTGYKREILATWSKPSVPSIAMDTEKADTFPSISLDRSAPWVKLPYPAIDVAWCPFKEGNTYAAFLTACSSRPLQMWDADDASLRASYCCDNALGKTASPHALLWSRCHTFLAGGYGGTCDRIHVRVYDVLREGDTVHSSYCSPCSKGIVSALSDGPQPYGEELLLAGFIRSGNVDVIDTRHFGAAAVLRGLRSGVAQIQVHPTLEYLVFAAGRLGDNRIVCWDIRKSNRIFATFDRKVSTQQTAFFGLILPRGTGGRRTCLVSATHDGGVLVFDDVFVAGEPRRIQASLGPTAGLSVLEDGTVIATVGERQYPVRDTYEANGGESKTNMRLAKRERAPFDDSETETEDGFCNGEFAAGVAVFRL</sequence>
<dbReference type="VEuPathDB" id="TriTrypDB:TcCLB.506727.80"/>